<dbReference type="GO" id="GO:0036376">
    <property type="term" value="P:sodium ion export across plasma membrane"/>
    <property type="evidence" value="ECO:0007669"/>
    <property type="project" value="TreeGrafter"/>
</dbReference>
<evidence type="ECO:0000256" key="7">
    <source>
        <dbReference type="ARBA" id="ARBA00022692"/>
    </source>
</evidence>
<protein>
    <recommendedName>
        <fullName evidence="17">Sodium/potassium-transporting ATPase subunit beta</fullName>
    </recommendedName>
</protein>
<keyword evidence="15" id="KW-0325">Glycoprotein</keyword>
<keyword evidence="11" id="KW-0915">Sodium</keyword>
<evidence type="ECO:0000256" key="1">
    <source>
        <dbReference type="ARBA" id="ARBA00004401"/>
    </source>
</evidence>
<dbReference type="Proteomes" id="UP001318040">
    <property type="component" value="Chromosome 21"/>
</dbReference>
<reference evidence="19" key="1">
    <citation type="submission" date="2025-08" db="UniProtKB">
        <authorList>
            <consortium name="RefSeq"/>
        </authorList>
    </citation>
    <scope>IDENTIFICATION</scope>
    <source>
        <tissue evidence="19">Sperm</tissue>
    </source>
</reference>
<evidence type="ECO:0000256" key="17">
    <source>
        <dbReference type="RuleBase" id="RU362099"/>
    </source>
</evidence>
<evidence type="ECO:0000313" key="19">
    <source>
        <dbReference type="RefSeq" id="XP_032814177.1"/>
    </source>
</evidence>
<keyword evidence="9" id="KW-0735">Signal-anchor</keyword>
<proteinExistence type="inferred from homology"/>
<keyword evidence="16" id="KW-0739">Sodium transport</keyword>
<evidence type="ECO:0000256" key="5">
    <source>
        <dbReference type="ARBA" id="ARBA00022538"/>
    </source>
</evidence>
<dbReference type="RefSeq" id="XP_032814177.1">
    <property type="nucleotide sequence ID" value="XM_032958286.1"/>
</dbReference>
<sequence length="298" mass="33629">MDPANRFAGEKTSWKVFVWNPETRQFLGRTGSSWFKIILFYIVFYGFLAAIFIGTIQVLLLTINKYTPQYQDRILPPGLSVRPQPFRAEIYYSLSERHSIELHNKSISSLLDSYSNEKQAQLIKCGEEPGPARLSGPDPHSAESACRFQREWLGDCSGLTDSDFGYSSGNPCVIIKLNRVIGFLPEVPKNDTLPIGLKYHPNVVPVACNFKREEDKGRISAIRYFGAGGYAGFPMHYYPFLGSARHAGYVNPLVAVQLMNVTRDVEVRLECRIYAKNVPLSARDRLVGRVDLKVLVRS</sequence>
<dbReference type="GO" id="GO:0006883">
    <property type="term" value="P:intracellular sodium ion homeostasis"/>
    <property type="evidence" value="ECO:0007669"/>
    <property type="project" value="TreeGrafter"/>
</dbReference>
<gene>
    <name evidence="19" type="primary">LOC116944582</name>
</gene>
<evidence type="ECO:0000313" key="18">
    <source>
        <dbReference type="Proteomes" id="UP001318040"/>
    </source>
</evidence>
<evidence type="ECO:0000256" key="14">
    <source>
        <dbReference type="ARBA" id="ARBA00023157"/>
    </source>
</evidence>
<dbReference type="GO" id="GO:0005890">
    <property type="term" value="C:sodium:potassium-exchanging ATPase complex"/>
    <property type="evidence" value="ECO:0007669"/>
    <property type="project" value="InterPro"/>
</dbReference>
<evidence type="ECO:0000256" key="16">
    <source>
        <dbReference type="ARBA" id="ARBA00023201"/>
    </source>
</evidence>
<accession>A0AAJ7WY79</accession>
<evidence type="ECO:0000256" key="8">
    <source>
        <dbReference type="ARBA" id="ARBA00022958"/>
    </source>
</evidence>
<dbReference type="NCBIfam" id="TIGR01107">
    <property type="entry name" value="Na_K_ATPase_bet"/>
    <property type="match status" value="1"/>
</dbReference>
<evidence type="ECO:0000256" key="6">
    <source>
        <dbReference type="ARBA" id="ARBA00022607"/>
    </source>
</evidence>
<evidence type="ECO:0000256" key="4">
    <source>
        <dbReference type="ARBA" id="ARBA00022475"/>
    </source>
</evidence>
<dbReference type="GO" id="GO:0001671">
    <property type="term" value="F:ATPase activator activity"/>
    <property type="evidence" value="ECO:0007669"/>
    <property type="project" value="TreeGrafter"/>
</dbReference>
<dbReference type="Gene3D" id="2.60.40.1660">
    <property type="entry name" value="Na, k-atpase alpha subunit"/>
    <property type="match status" value="1"/>
</dbReference>
<evidence type="ECO:0000256" key="15">
    <source>
        <dbReference type="ARBA" id="ARBA00023180"/>
    </source>
</evidence>
<keyword evidence="6" id="KW-0740">Sodium/potassium transport</keyword>
<dbReference type="Pfam" id="PF00287">
    <property type="entry name" value="Na_K-ATPase"/>
    <property type="match status" value="1"/>
</dbReference>
<dbReference type="PANTHER" id="PTHR11523:SF10">
    <property type="entry name" value="SODIUM_POTASSIUM-TRANSPORTING ATPASE SUBUNIT BETA-1"/>
    <property type="match status" value="1"/>
</dbReference>
<keyword evidence="13 17" id="KW-0472">Membrane</keyword>
<keyword evidence="14" id="KW-1015">Disulfide bond</keyword>
<keyword evidence="10 17" id="KW-1133">Transmembrane helix</keyword>
<evidence type="ECO:0000256" key="9">
    <source>
        <dbReference type="ARBA" id="ARBA00022968"/>
    </source>
</evidence>
<dbReference type="FunFam" id="1.20.5.170:FF:000062">
    <property type="entry name" value="Sodium/potassium-transporting ATPase subunit beta"/>
    <property type="match status" value="1"/>
</dbReference>
<comment type="subcellular location">
    <subcellularLocation>
        <location evidence="1">Cell membrane</location>
        <topology evidence="1">Single-pass type II membrane protein</topology>
    </subcellularLocation>
    <subcellularLocation>
        <location evidence="17">Membrane</location>
    </subcellularLocation>
</comment>
<keyword evidence="7 17" id="KW-0812">Transmembrane</keyword>
<keyword evidence="12 17" id="KW-0406">Ion transport</keyword>
<dbReference type="InterPro" id="IPR038702">
    <property type="entry name" value="Na/K_ATPase_sub_beta_sf"/>
</dbReference>
<keyword evidence="3 17" id="KW-0813">Transport</keyword>
<name>A0AAJ7WY79_PETMA</name>
<keyword evidence="18" id="KW-1185">Reference proteome</keyword>
<evidence type="ECO:0000256" key="12">
    <source>
        <dbReference type="ARBA" id="ARBA00023065"/>
    </source>
</evidence>
<comment type="function">
    <text evidence="17">This is the non-catalytic component of the active enzyme, which catalyzes the hydrolysis of ATP coupled with the exchange of Na(+) and K(+) ions across the plasma membrane.</text>
</comment>
<evidence type="ECO:0000256" key="13">
    <source>
        <dbReference type="ARBA" id="ARBA00023136"/>
    </source>
</evidence>
<dbReference type="PANTHER" id="PTHR11523">
    <property type="entry name" value="SODIUM/POTASSIUM-DEPENDENT ATPASE BETA SUBUNIT"/>
    <property type="match status" value="1"/>
</dbReference>
<organism evidence="18 19">
    <name type="scientific">Petromyzon marinus</name>
    <name type="common">Sea lamprey</name>
    <dbReference type="NCBI Taxonomy" id="7757"/>
    <lineage>
        <taxon>Eukaryota</taxon>
        <taxon>Metazoa</taxon>
        <taxon>Chordata</taxon>
        <taxon>Craniata</taxon>
        <taxon>Vertebrata</taxon>
        <taxon>Cyclostomata</taxon>
        <taxon>Hyperoartia</taxon>
        <taxon>Petromyzontiformes</taxon>
        <taxon>Petromyzontidae</taxon>
        <taxon>Petromyzon</taxon>
    </lineage>
</organism>
<evidence type="ECO:0000256" key="3">
    <source>
        <dbReference type="ARBA" id="ARBA00022448"/>
    </source>
</evidence>
<dbReference type="InterPro" id="IPR000402">
    <property type="entry name" value="Na/K_ATPase_sub_beta"/>
</dbReference>
<dbReference type="GO" id="GO:0030007">
    <property type="term" value="P:intracellular potassium ion homeostasis"/>
    <property type="evidence" value="ECO:0007669"/>
    <property type="project" value="TreeGrafter"/>
</dbReference>
<evidence type="ECO:0000256" key="10">
    <source>
        <dbReference type="ARBA" id="ARBA00022989"/>
    </source>
</evidence>
<comment type="similarity">
    <text evidence="2 17">Belongs to the X(+)/potassium ATPases subunit beta family.</text>
</comment>
<dbReference type="GeneID" id="116944582"/>
<keyword evidence="8" id="KW-0630">Potassium</keyword>
<evidence type="ECO:0000256" key="2">
    <source>
        <dbReference type="ARBA" id="ARBA00005876"/>
    </source>
</evidence>
<dbReference type="KEGG" id="pmrn:116944582"/>
<feature type="transmembrane region" description="Helical" evidence="17">
    <location>
        <begin position="38"/>
        <end position="63"/>
    </location>
</feature>
<dbReference type="GO" id="GO:1990573">
    <property type="term" value="P:potassium ion import across plasma membrane"/>
    <property type="evidence" value="ECO:0007669"/>
    <property type="project" value="TreeGrafter"/>
</dbReference>
<dbReference type="AlphaFoldDB" id="A0AAJ7WY79"/>
<keyword evidence="4" id="KW-1003">Cell membrane</keyword>
<dbReference type="PROSITE" id="PS00390">
    <property type="entry name" value="ATPASE_NA_K_BETA_1"/>
    <property type="match status" value="1"/>
</dbReference>
<keyword evidence="5" id="KW-0633">Potassium transport</keyword>
<evidence type="ECO:0000256" key="11">
    <source>
        <dbReference type="ARBA" id="ARBA00023053"/>
    </source>
</evidence>